<dbReference type="Gene3D" id="2.40.50.120">
    <property type="match status" value="1"/>
</dbReference>
<dbReference type="SMART" id="SM01360">
    <property type="entry name" value="A2M"/>
    <property type="match status" value="1"/>
</dbReference>
<dbReference type="InterPro" id="IPR041425">
    <property type="entry name" value="C3/4/5_MG1"/>
</dbReference>
<dbReference type="Pfam" id="PF07678">
    <property type="entry name" value="TED_complement"/>
    <property type="match status" value="1"/>
</dbReference>
<evidence type="ECO:0000256" key="2">
    <source>
        <dbReference type="ARBA" id="ARBA00022525"/>
    </source>
</evidence>
<dbReference type="GO" id="GO:0005615">
    <property type="term" value="C:extracellular space"/>
    <property type="evidence" value="ECO:0007669"/>
    <property type="project" value="InterPro"/>
</dbReference>
<dbReference type="InterPro" id="IPR011625">
    <property type="entry name" value="A2M_N_BRD"/>
</dbReference>
<keyword evidence="2" id="KW-0964">Secreted</keyword>
<dbReference type="SUPFAM" id="SSF47686">
    <property type="entry name" value="Anaphylotoxins (complement system)"/>
    <property type="match status" value="1"/>
</dbReference>
<dbReference type="InterPro" id="IPR000020">
    <property type="entry name" value="Anaphylatoxin/fibulin"/>
</dbReference>
<dbReference type="InterPro" id="IPR050473">
    <property type="entry name" value="A2M/Complement_sys"/>
</dbReference>
<feature type="domain" description="Anaphylatoxin-like" evidence="5">
    <location>
        <begin position="306"/>
        <end position="341"/>
    </location>
</feature>
<evidence type="ECO:0000259" key="6">
    <source>
        <dbReference type="PROSITE" id="PS50189"/>
    </source>
</evidence>
<evidence type="ECO:0000256" key="1">
    <source>
        <dbReference type="ARBA" id="ARBA00004613"/>
    </source>
</evidence>
<dbReference type="Proteomes" id="UP000324632">
    <property type="component" value="Chromosome 4"/>
</dbReference>
<dbReference type="SUPFAM" id="SSF49410">
    <property type="entry name" value="Alpha-macroglobulin receptor domain"/>
    <property type="match status" value="1"/>
</dbReference>
<dbReference type="Pfam" id="PF01759">
    <property type="entry name" value="NTR"/>
    <property type="match status" value="1"/>
</dbReference>
<dbReference type="InterPro" id="IPR018933">
    <property type="entry name" value="Netrin_module_non-TIMP"/>
</dbReference>
<dbReference type="Pfam" id="PF00207">
    <property type="entry name" value="A2M"/>
    <property type="match status" value="1"/>
</dbReference>
<dbReference type="PROSITE" id="PS01178">
    <property type="entry name" value="ANAPHYLATOXIN_2"/>
    <property type="match status" value="1"/>
</dbReference>
<reference evidence="7 8" key="1">
    <citation type="journal article" date="2019" name="Mol. Ecol. Resour.">
        <title>Chromosome-level genome assembly of Triplophysa tibetana, a fish adapted to the harsh high-altitude environment of the Tibetan Plateau.</title>
        <authorList>
            <person name="Yang X."/>
            <person name="Liu H."/>
            <person name="Ma Z."/>
            <person name="Zou Y."/>
            <person name="Zou M."/>
            <person name="Mao Y."/>
            <person name="Li X."/>
            <person name="Wang H."/>
            <person name="Chen T."/>
            <person name="Wang W."/>
            <person name="Yang R."/>
        </authorList>
    </citation>
    <scope>NUCLEOTIDE SEQUENCE [LARGE SCALE GENOMIC DNA]</scope>
    <source>
        <strain evidence="7">TTIB1903HZAU</strain>
        <tissue evidence="7">Muscle</tissue>
    </source>
</reference>
<dbReference type="InterPro" id="IPR001599">
    <property type="entry name" value="Macroglobln_a2"/>
</dbReference>
<proteinExistence type="predicted"/>
<feature type="domain" description="NTR" evidence="6">
    <location>
        <begin position="900"/>
        <end position="1029"/>
    </location>
</feature>
<dbReference type="InterPro" id="IPR009048">
    <property type="entry name" value="A-macroglobulin_rcpt-bd"/>
</dbReference>
<accession>A0A5A9PIR6</accession>
<dbReference type="Pfam" id="PF01821">
    <property type="entry name" value="ANATO"/>
    <property type="match status" value="1"/>
</dbReference>
<dbReference type="Gene3D" id="2.60.40.690">
    <property type="entry name" value="Alpha-macroglobulin, receptor-binding domain"/>
    <property type="match status" value="1"/>
</dbReference>
<dbReference type="InterPro" id="IPR001134">
    <property type="entry name" value="Netrin_domain"/>
</dbReference>
<evidence type="ECO:0000259" key="5">
    <source>
        <dbReference type="PROSITE" id="PS01178"/>
    </source>
</evidence>
<feature type="compositionally biased region" description="Basic and acidic residues" evidence="4">
    <location>
        <begin position="124"/>
        <end position="136"/>
    </location>
</feature>
<dbReference type="PROSITE" id="PS50189">
    <property type="entry name" value="NTR"/>
    <property type="match status" value="1"/>
</dbReference>
<gene>
    <name evidence="7" type="ORF">E1301_Tti020230</name>
</gene>
<organism evidence="7 8">
    <name type="scientific">Triplophysa tibetana</name>
    <dbReference type="NCBI Taxonomy" id="1572043"/>
    <lineage>
        <taxon>Eukaryota</taxon>
        <taxon>Metazoa</taxon>
        <taxon>Chordata</taxon>
        <taxon>Craniata</taxon>
        <taxon>Vertebrata</taxon>
        <taxon>Euteleostomi</taxon>
        <taxon>Actinopterygii</taxon>
        <taxon>Neopterygii</taxon>
        <taxon>Teleostei</taxon>
        <taxon>Ostariophysi</taxon>
        <taxon>Cypriniformes</taxon>
        <taxon>Nemacheilidae</taxon>
        <taxon>Triplophysa</taxon>
    </lineage>
</organism>
<dbReference type="Gene3D" id="1.20.50.70">
    <property type="match status" value="1"/>
</dbReference>
<evidence type="ECO:0000256" key="3">
    <source>
        <dbReference type="ARBA" id="ARBA00023157"/>
    </source>
</evidence>
<dbReference type="Gene3D" id="1.20.91.20">
    <property type="entry name" value="Anaphylotoxins (complement system)"/>
    <property type="match status" value="1"/>
</dbReference>
<dbReference type="Gene3D" id="1.50.10.20">
    <property type="match status" value="1"/>
</dbReference>
<dbReference type="Pfam" id="PF07703">
    <property type="entry name" value="A2M_BRD"/>
    <property type="match status" value="1"/>
</dbReference>
<dbReference type="EMBL" id="SOYY01000004">
    <property type="protein sequence ID" value="KAA0721793.1"/>
    <property type="molecule type" value="Genomic_DNA"/>
</dbReference>
<protein>
    <submittedName>
        <fullName evidence="7">Complement C3</fullName>
    </submittedName>
</protein>
<dbReference type="SMART" id="SM01361">
    <property type="entry name" value="A2M_recep"/>
    <property type="match status" value="1"/>
</dbReference>
<dbReference type="SMART" id="SM01359">
    <property type="entry name" value="A2M_N_2"/>
    <property type="match status" value="1"/>
</dbReference>
<dbReference type="InterPro" id="IPR036595">
    <property type="entry name" value="A-macroglobulin_rcpt-bd_sf"/>
</dbReference>
<dbReference type="PANTHER" id="PTHR11412:SF81">
    <property type="entry name" value="COMPLEMENT C3"/>
    <property type="match status" value="1"/>
</dbReference>
<evidence type="ECO:0000313" key="8">
    <source>
        <dbReference type="Proteomes" id="UP000324632"/>
    </source>
</evidence>
<dbReference type="GO" id="GO:0004866">
    <property type="term" value="F:endopeptidase inhibitor activity"/>
    <property type="evidence" value="ECO:0007669"/>
    <property type="project" value="InterPro"/>
</dbReference>
<dbReference type="Pfam" id="PF07677">
    <property type="entry name" value="A2M_recep"/>
    <property type="match status" value="1"/>
</dbReference>
<feature type="region of interest" description="Disordered" evidence="4">
    <location>
        <begin position="124"/>
        <end position="144"/>
    </location>
</feature>
<dbReference type="SMART" id="SM00104">
    <property type="entry name" value="ANATO"/>
    <property type="match status" value="1"/>
</dbReference>
<dbReference type="InterPro" id="IPR013783">
    <property type="entry name" value="Ig-like_fold"/>
</dbReference>
<name>A0A5A9PIR6_9TELE</name>
<comment type="caution">
    <text evidence="7">The sequence shown here is derived from an EMBL/GenBank/DDBJ whole genome shotgun (WGS) entry which is preliminary data.</text>
</comment>
<dbReference type="AlphaFoldDB" id="A0A5A9PIR6"/>
<dbReference type="InterPro" id="IPR008993">
    <property type="entry name" value="TIMP-like_OB-fold"/>
</dbReference>
<dbReference type="InterPro" id="IPR018081">
    <property type="entry name" value="Anaphylatoxin_comp_syst"/>
</dbReference>
<keyword evidence="8" id="KW-1185">Reference proteome</keyword>
<dbReference type="Pfam" id="PF17790">
    <property type="entry name" value="MG1"/>
    <property type="match status" value="1"/>
</dbReference>
<dbReference type="SMART" id="SM00643">
    <property type="entry name" value="C345C"/>
    <property type="match status" value="1"/>
</dbReference>
<dbReference type="PANTHER" id="PTHR11412">
    <property type="entry name" value="MACROGLOBULIN / COMPLEMENT"/>
    <property type="match status" value="1"/>
</dbReference>
<sequence>MIAPQILKVGAATNVFVEIQDNTNQKKTEVTIRVKNFPSRDKDLHETKVTLTKENNYQSLAEVKVYVTNPDKTPKEGLKLGLVETAESDLNQQNPEQSTDSNGLVKFSINTGKHSTGLKIKVRTKDSRISQDRQGENEMEAYPYNPKAGSKNYLHIHVTNRMLDVGETVKFNLHPGDPAAGNQQFTYMILSKGHIVSVGSYTRSGNSQIVQNIKVTKDMVPSFRFVAYYHVGSDEVVSDSVWVDVKDRCMGKIWDYVEKNDIGCTAGSGRDSMGVFYDAGLLFQSDTAKGTANRRVGEFNGTLKKCCMDGMVKNLLDYTCKRRSEYIEDGEECKLAFLRCCSEMIIMEENTIETELILARSDDDDEDDDESIEESFKEFATRKYFDESWLWEIKHLPTCESCEETSVSIEKPLKDSITTWVITAISLSKDNGICVATPEEAVVRTHFFIDLKLPYSAVVKEQIEIKAVIHNSITSSKKEKVYVELLPTDRICSEASNKKKHRKTIEIEPMKSYSVTFPIVPLDIGHFDIEVRAVLVTRGTVDAVKKELKVVTNGVLTTANDFTLDLDPAQHSGNQILRIQRPKLKDQMPNTDAKTHIRVRDGSYWNGTDFLSKLEATGYALLTLVKIKDFAAAEPVVRWLQKHQKHMGDYGSSQTTAVVYQALAKYFEEVKPADYSDLVVTVSSTTRRSTTLRFTKGTEGLRHSDKFNADTNLTVNAIGTGKGSISVLTLYYAKPGVKNTDCNFELNVDFQKDQTHSSEGSPIRYKLTIEFRFLLTDRNADMTILDIGLMTGFEADTTKLDKLVNGVDRYIHKYEFNKELSERGSLIIYLNTVPNTRKEKIVFTINKMIDVDTPQPASVSVYEYYSTEKPCVEFYDTQREKGLLETLCHSKVCLCAEENCPKIRNQEPKDNRHKVACDGRTDYVYVAVLDSVNTANMTDIYKFHIINVIKEGSETDVQGKKRDFSAHIRCQSNMKLKPGDRYLIMGPVHTSLEQSYWYSLTARTWLENWPTGETNQVQEKALTDKMLHCG</sequence>
<evidence type="ECO:0000256" key="4">
    <source>
        <dbReference type="SAM" id="MobiDB-lite"/>
    </source>
</evidence>
<dbReference type="InterPro" id="IPR008930">
    <property type="entry name" value="Terpenoid_cyclase/PrenylTrfase"/>
</dbReference>
<dbReference type="SUPFAM" id="SSF50242">
    <property type="entry name" value="TIMP-like"/>
    <property type="match status" value="1"/>
</dbReference>
<keyword evidence="3" id="KW-1015">Disulfide bond</keyword>
<dbReference type="FunFam" id="2.60.40.10:FF:000155">
    <property type="entry name" value="complement C3 isoform X1"/>
    <property type="match status" value="1"/>
</dbReference>
<comment type="subcellular location">
    <subcellularLocation>
        <location evidence="1">Secreted</location>
    </subcellularLocation>
</comment>
<dbReference type="InterPro" id="IPR011626">
    <property type="entry name" value="Alpha-macroglobulin_TED"/>
</dbReference>
<dbReference type="Gene3D" id="2.60.40.1930">
    <property type="match status" value="2"/>
</dbReference>
<dbReference type="Gene3D" id="2.60.40.10">
    <property type="entry name" value="Immunoglobulins"/>
    <property type="match status" value="1"/>
</dbReference>
<dbReference type="SUPFAM" id="SSF48239">
    <property type="entry name" value="Terpenoid cyclases/Protein prenyltransferases"/>
    <property type="match status" value="1"/>
</dbReference>
<evidence type="ECO:0000313" key="7">
    <source>
        <dbReference type="EMBL" id="KAA0721793.1"/>
    </source>
</evidence>
<dbReference type="Gene3D" id="2.20.130.20">
    <property type="match status" value="1"/>
</dbReference>
<dbReference type="CDD" id="cd00017">
    <property type="entry name" value="ANATO"/>
    <property type="match status" value="1"/>
</dbReference>